<keyword evidence="2" id="KW-1185">Reference proteome</keyword>
<dbReference type="GeneID" id="19333779"/>
<gene>
    <name evidence="1" type="ORF">MYCFIDRAFT_177549</name>
</gene>
<dbReference type="AlphaFoldDB" id="M3AT01"/>
<dbReference type="KEGG" id="pfj:MYCFIDRAFT_177549"/>
<sequence length="181" mass="20515">MLYRFEMAMFLQREGQCALDLITQRLLLSPLRAWSSDPACASPELGDFDRQINLPLLQNWAILRPYPSRETSRTVLARYNGGILTAIRIQSVLSTEAETKHLHSSPAQAIQPLNGRTPYFLTGPILRRVGSKITFHSDYYFYLCFDDAGLDYALCVICGICGRYSNCENLEAETSFPPPWD</sequence>
<dbReference type="RefSeq" id="XP_007929503.1">
    <property type="nucleotide sequence ID" value="XM_007931312.1"/>
</dbReference>
<dbReference type="EMBL" id="KB446561">
    <property type="protein sequence ID" value="EME80617.1"/>
    <property type="molecule type" value="Genomic_DNA"/>
</dbReference>
<name>M3AT01_PSEFD</name>
<proteinExistence type="predicted"/>
<evidence type="ECO:0000313" key="1">
    <source>
        <dbReference type="EMBL" id="EME80617.1"/>
    </source>
</evidence>
<dbReference type="VEuPathDB" id="FungiDB:MYCFIDRAFT_177549"/>
<evidence type="ECO:0000313" key="2">
    <source>
        <dbReference type="Proteomes" id="UP000016932"/>
    </source>
</evidence>
<dbReference type="HOGENOM" id="CLU_1489632_0_0_1"/>
<accession>M3AT01</accession>
<protein>
    <submittedName>
        <fullName evidence="1">Uncharacterized protein</fullName>
    </submittedName>
</protein>
<reference evidence="1 2" key="1">
    <citation type="journal article" date="2012" name="PLoS Pathog.">
        <title>Diverse lifestyles and strategies of plant pathogenesis encoded in the genomes of eighteen Dothideomycetes fungi.</title>
        <authorList>
            <person name="Ohm R.A."/>
            <person name="Feau N."/>
            <person name="Henrissat B."/>
            <person name="Schoch C.L."/>
            <person name="Horwitz B.A."/>
            <person name="Barry K.W."/>
            <person name="Condon B.J."/>
            <person name="Copeland A.C."/>
            <person name="Dhillon B."/>
            <person name="Glaser F."/>
            <person name="Hesse C.N."/>
            <person name="Kosti I."/>
            <person name="LaButti K."/>
            <person name="Lindquist E.A."/>
            <person name="Lucas S."/>
            <person name="Salamov A.A."/>
            <person name="Bradshaw R.E."/>
            <person name="Ciuffetti L."/>
            <person name="Hamelin R.C."/>
            <person name="Kema G.H.J."/>
            <person name="Lawrence C."/>
            <person name="Scott J.A."/>
            <person name="Spatafora J.W."/>
            <person name="Turgeon B.G."/>
            <person name="de Wit P.J.G.M."/>
            <person name="Zhong S."/>
            <person name="Goodwin S.B."/>
            <person name="Grigoriev I.V."/>
        </authorList>
    </citation>
    <scope>NUCLEOTIDE SEQUENCE [LARGE SCALE GENOMIC DNA]</scope>
    <source>
        <strain evidence="1 2">CIRAD86</strain>
    </source>
</reference>
<organism evidence="1 2">
    <name type="scientific">Pseudocercospora fijiensis (strain CIRAD86)</name>
    <name type="common">Black leaf streak disease fungus</name>
    <name type="synonym">Mycosphaerella fijiensis</name>
    <dbReference type="NCBI Taxonomy" id="383855"/>
    <lineage>
        <taxon>Eukaryota</taxon>
        <taxon>Fungi</taxon>
        <taxon>Dikarya</taxon>
        <taxon>Ascomycota</taxon>
        <taxon>Pezizomycotina</taxon>
        <taxon>Dothideomycetes</taxon>
        <taxon>Dothideomycetidae</taxon>
        <taxon>Mycosphaerellales</taxon>
        <taxon>Mycosphaerellaceae</taxon>
        <taxon>Pseudocercospora</taxon>
    </lineage>
</organism>
<dbReference type="Proteomes" id="UP000016932">
    <property type="component" value="Unassembled WGS sequence"/>
</dbReference>